<evidence type="ECO:0000256" key="2">
    <source>
        <dbReference type="ARBA" id="ARBA00022741"/>
    </source>
</evidence>
<evidence type="ECO:0000256" key="3">
    <source>
        <dbReference type="ARBA" id="ARBA00022840"/>
    </source>
</evidence>
<dbReference type="AlphaFoldDB" id="A0A2N5ZE48"/>
<accession>A0A2N5ZE48</accession>
<organism evidence="5 6">
    <name type="scientific">Muiribacterium halophilum</name>
    <dbReference type="NCBI Taxonomy" id="2053465"/>
    <lineage>
        <taxon>Bacteria</taxon>
        <taxon>Candidatus Muiribacteriota</taxon>
        <taxon>Candidatus Muiribacteriia</taxon>
        <taxon>Candidatus Muiribacteriales</taxon>
        <taxon>Candidatus Muiribacteriaceae</taxon>
        <taxon>Candidatus Muiribacterium</taxon>
    </lineage>
</organism>
<evidence type="ECO:0000313" key="6">
    <source>
        <dbReference type="Proteomes" id="UP000234857"/>
    </source>
</evidence>
<evidence type="ECO:0000259" key="4">
    <source>
        <dbReference type="Pfam" id="PF13732"/>
    </source>
</evidence>
<evidence type="ECO:0000313" key="5">
    <source>
        <dbReference type="EMBL" id="PLX16940.1"/>
    </source>
</evidence>
<name>A0A2N5ZE48_MUIH1</name>
<protein>
    <recommendedName>
        <fullName evidence="4">Daunorubicin resistance ATP-binding protein DrrA1/2-like C-terminal domain-containing protein</fullName>
    </recommendedName>
</protein>
<comment type="caution">
    <text evidence="5">The sequence shown here is derived from an EMBL/GenBank/DDBJ whole genome shotgun (WGS) entry which is preliminary data.</text>
</comment>
<dbReference type="GO" id="GO:0005524">
    <property type="term" value="F:ATP binding"/>
    <property type="evidence" value="ECO:0007669"/>
    <property type="project" value="UniProtKB-KW"/>
</dbReference>
<reference evidence="5 6" key="1">
    <citation type="submission" date="2017-11" db="EMBL/GenBank/DDBJ databases">
        <title>Genome-resolved metagenomics identifies genetic mobility, metabolic interactions, and unexpected diversity in perchlorate-reducing communities.</title>
        <authorList>
            <person name="Barnum T.P."/>
            <person name="Figueroa I.A."/>
            <person name="Carlstrom C.I."/>
            <person name="Lucas L.N."/>
            <person name="Engelbrektson A.L."/>
            <person name="Coates J.D."/>
        </authorList>
    </citation>
    <scope>NUCLEOTIDE SEQUENCE [LARGE SCALE GENOMIC DNA]</scope>
    <source>
        <strain evidence="5">BM706</strain>
    </source>
</reference>
<gene>
    <name evidence="5" type="ORF">C0601_08880</name>
</gene>
<proteinExistence type="predicted"/>
<dbReference type="Pfam" id="PF13732">
    <property type="entry name" value="DrrA1-3_C"/>
    <property type="match status" value="1"/>
</dbReference>
<keyword evidence="2" id="KW-0547">Nucleotide-binding</keyword>
<feature type="domain" description="Daunorubicin resistance ATP-binding protein DrrA1/2-like C-terminal" evidence="4">
    <location>
        <begin position="13"/>
        <end position="96"/>
    </location>
</feature>
<keyword evidence="3" id="KW-0067">ATP-binding</keyword>
<dbReference type="InterPro" id="IPR025302">
    <property type="entry name" value="DrrA1/2-like_C"/>
</dbReference>
<keyword evidence="1" id="KW-0813">Transport</keyword>
<dbReference type="EMBL" id="PKTG01000100">
    <property type="protein sequence ID" value="PLX16940.1"/>
    <property type="molecule type" value="Genomic_DNA"/>
</dbReference>
<dbReference type="Proteomes" id="UP000234857">
    <property type="component" value="Unassembled WGS sequence"/>
</dbReference>
<sequence length="99" mass="11241">MFLINKGKQVLYGDLSDIRRQYSINSVIVSFEGKSSLIENMPQVESVNSYSNHSEVTLKKGYQAKDLFKELAELELDINYFKATDASLNDIFIKVVENG</sequence>
<evidence type="ECO:0000256" key="1">
    <source>
        <dbReference type="ARBA" id="ARBA00022448"/>
    </source>
</evidence>